<feature type="domain" description="Phage tail collar" evidence="1">
    <location>
        <begin position="7"/>
        <end position="62"/>
    </location>
</feature>
<dbReference type="Proteomes" id="UP000618240">
    <property type="component" value="Unassembled WGS sequence"/>
</dbReference>
<dbReference type="InterPro" id="IPR011083">
    <property type="entry name" value="Phage_tail_collar_dom"/>
</dbReference>
<evidence type="ECO:0000313" key="3">
    <source>
        <dbReference type="Proteomes" id="UP000618240"/>
    </source>
</evidence>
<sequence length="180" mass="18947">MDGTMSEIRMFAGDFAPRNWAFCQGQTLNINTNQALFALLGVTYGGNGITTFMLPNFAGRSPMGAGNAVGVKSYQLGEVSGSETVSCTLSNMPMHTHASGTEKVAIKTFSGEGDTNSPTNNTLAALSGLYSDNPANTTLRPISTAFNLSVTGGSQPINVRQPYLGMNYIICLSGIFPSRS</sequence>
<dbReference type="RefSeq" id="WP_225685979.1">
    <property type="nucleotide sequence ID" value="NZ_JAERSE020000001.1"/>
</dbReference>
<comment type="caution">
    <text evidence="2">The sequence shown here is derived from an EMBL/GenBank/DDBJ whole genome shotgun (WGS) entry which is preliminary data.</text>
</comment>
<name>A0ABS7ZW76_9FLAO</name>
<dbReference type="Gene3D" id="3.90.1340.10">
    <property type="entry name" value="Phage tail collar domain"/>
    <property type="match status" value="1"/>
</dbReference>
<evidence type="ECO:0000259" key="1">
    <source>
        <dbReference type="Pfam" id="PF07484"/>
    </source>
</evidence>
<dbReference type="EMBL" id="JAERSE020000001">
    <property type="protein sequence ID" value="MCA6065984.1"/>
    <property type="molecule type" value="Genomic_DNA"/>
</dbReference>
<accession>A0ABS7ZW76</accession>
<dbReference type="InterPro" id="IPR037053">
    <property type="entry name" value="Phage_tail_collar_dom_sf"/>
</dbReference>
<keyword evidence="3" id="KW-1185">Reference proteome</keyword>
<proteinExistence type="predicted"/>
<evidence type="ECO:0000313" key="2">
    <source>
        <dbReference type="EMBL" id="MCA6065984.1"/>
    </source>
</evidence>
<gene>
    <name evidence="2" type="ORF">JI747_002270</name>
</gene>
<protein>
    <submittedName>
        <fullName evidence="2">Tail fiber protein</fullName>
    </submittedName>
</protein>
<dbReference type="Pfam" id="PF07484">
    <property type="entry name" value="Collar"/>
    <property type="match status" value="1"/>
</dbReference>
<dbReference type="SUPFAM" id="SSF88874">
    <property type="entry name" value="Receptor-binding domain of short tail fibre protein gp12"/>
    <property type="match status" value="1"/>
</dbReference>
<organism evidence="2 3">
    <name type="scientific">Chryseobacterium tagetis</name>
    <dbReference type="NCBI Taxonomy" id="2801334"/>
    <lineage>
        <taxon>Bacteria</taxon>
        <taxon>Pseudomonadati</taxon>
        <taxon>Bacteroidota</taxon>
        <taxon>Flavobacteriia</taxon>
        <taxon>Flavobacteriales</taxon>
        <taxon>Weeksellaceae</taxon>
        <taxon>Chryseobacterium group</taxon>
        <taxon>Chryseobacterium</taxon>
    </lineage>
</organism>
<reference evidence="2 3" key="1">
    <citation type="submission" date="2021-09" db="EMBL/GenBank/DDBJ databases">
        <title>Genome sequencing and assembly of Chryseobacterium sp. RG1.</title>
        <authorList>
            <person name="Chhetri G."/>
        </authorList>
    </citation>
    <scope>NUCLEOTIDE SEQUENCE [LARGE SCALE GENOMIC DNA]</scope>
    <source>
        <strain evidence="2 3">RG1</strain>
    </source>
</reference>